<dbReference type="InterPro" id="IPR036380">
    <property type="entry name" value="Isochorismatase-like_sf"/>
</dbReference>
<dbReference type="KEGG" id="tpol:Mal48_31250"/>
<dbReference type="EC" id="3.5.2.19" evidence="3"/>
<dbReference type="InterPro" id="IPR000868">
    <property type="entry name" value="Isochorismatase-like_dom"/>
</dbReference>
<evidence type="ECO:0000313" key="4">
    <source>
        <dbReference type="Proteomes" id="UP000315724"/>
    </source>
</evidence>
<gene>
    <name evidence="3" type="primary">sttH</name>
    <name evidence="3" type="ORF">Mal48_31250</name>
</gene>
<dbReference type="Proteomes" id="UP000315724">
    <property type="component" value="Chromosome"/>
</dbReference>
<evidence type="ECO:0000256" key="1">
    <source>
        <dbReference type="ARBA" id="ARBA00022801"/>
    </source>
</evidence>
<evidence type="ECO:0000259" key="2">
    <source>
        <dbReference type="Pfam" id="PF00857"/>
    </source>
</evidence>
<dbReference type="InterPro" id="IPR050272">
    <property type="entry name" value="Isochorismatase-like_hydrls"/>
</dbReference>
<sequence>MTKPATKTALLIIDLQNDYFPDGKWELEGTEAAAAKAAELLTTFRKQGLPVVHVRHEFPTSDAPFFAPNTPGSEIHTTVQPNEGESVVLKHQINSFRDTNLKEVLDEQGVETVLICGAMSHMCVDAATRAANDFGYQCTVAHDACATLSLEFNGTTVPANLVHAAFMAALEFGYARVASTEELLAEFK</sequence>
<dbReference type="Pfam" id="PF00857">
    <property type="entry name" value="Isochorismatase"/>
    <property type="match status" value="1"/>
</dbReference>
<proteinExistence type="predicted"/>
<dbReference type="AlphaFoldDB" id="A0A517QQJ9"/>
<organism evidence="3 4">
    <name type="scientific">Thalassoglobus polymorphus</name>
    <dbReference type="NCBI Taxonomy" id="2527994"/>
    <lineage>
        <taxon>Bacteria</taxon>
        <taxon>Pseudomonadati</taxon>
        <taxon>Planctomycetota</taxon>
        <taxon>Planctomycetia</taxon>
        <taxon>Planctomycetales</taxon>
        <taxon>Planctomycetaceae</taxon>
        <taxon>Thalassoglobus</taxon>
    </lineage>
</organism>
<accession>A0A517QQJ9</accession>
<dbReference type="PANTHER" id="PTHR43540">
    <property type="entry name" value="PEROXYUREIDOACRYLATE/UREIDOACRYLATE AMIDOHYDROLASE-RELATED"/>
    <property type="match status" value="1"/>
</dbReference>
<feature type="domain" description="Isochorismatase-like" evidence="2">
    <location>
        <begin position="8"/>
        <end position="152"/>
    </location>
</feature>
<keyword evidence="4" id="KW-1185">Reference proteome</keyword>
<dbReference type="RefSeq" id="WP_145200871.1">
    <property type="nucleotide sequence ID" value="NZ_CP036267.1"/>
</dbReference>
<dbReference type="GO" id="GO:0016787">
    <property type="term" value="F:hydrolase activity"/>
    <property type="evidence" value="ECO:0007669"/>
    <property type="project" value="UniProtKB-KW"/>
</dbReference>
<keyword evidence="1 3" id="KW-0378">Hydrolase</keyword>
<dbReference type="SUPFAM" id="SSF52499">
    <property type="entry name" value="Isochorismatase-like hydrolases"/>
    <property type="match status" value="1"/>
</dbReference>
<evidence type="ECO:0000313" key="3">
    <source>
        <dbReference type="EMBL" id="QDT33869.1"/>
    </source>
</evidence>
<dbReference type="PANTHER" id="PTHR43540:SF1">
    <property type="entry name" value="ISOCHORISMATASE HYDROLASE"/>
    <property type="match status" value="1"/>
</dbReference>
<dbReference type="Gene3D" id="3.40.50.850">
    <property type="entry name" value="Isochorismatase-like"/>
    <property type="match status" value="1"/>
</dbReference>
<dbReference type="CDD" id="cd01014">
    <property type="entry name" value="nicotinamidase_related"/>
    <property type="match status" value="1"/>
</dbReference>
<reference evidence="3 4" key="1">
    <citation type="submission" date="2019-02" db="EMBL/GenBank/DDBJ databases">
        <title>Deep-cultivation of Planctomycetes and their phenomic and genomic characterization uncovers novel biology.</title>
        <authorList>
            <person name="Wiegand S."/>
            <person name="Jogler M."/>
            <person name="Boedeker C."/>
            <person name="Pinto D."/>
            <person name="Vollmers J."/>
            <person name="Rivas-Marin E."/>
            <person name="Kohn T."/>
            <person name="Peeters S.H."/>
            <person name="Heuer A."/>
            <person name="Rast P."/>
            <person name="Oberbeckmann S."/>
            <person name="Bunk B."/>
            <person name="Jeske O."/>
            <person name="Meyerdierks A."/>
            <person name="Storesund J.E."/>
            <person name="Kallscheuer N."/>
            <person name="Luecker S."/>
            <person name="Lage O.M."/>
            <person name="Pohl T."/>
            <person name="Merkel B.J."/>
            <person name="Hornburger P."/>
            <person name="Mueller R.-W."/>
            <person name="Bruemmer F."/>
            <person name="Labrenz M."/>
            <person name="Spormann A.M."/>
            <person name="Op den Camp H."/>
            <person name="Overmann J."/>
            <person name="Amann R."/>
            <person name="Jetten M.S.M."/>
            <person name="Mascher T."/>
            <person name="Medema M.H."/>
            <person name="Devos D.P."/>
            <person name="Kaster A.-K."/>
            <person name="Ovreas L."/>
            <person name="Rohde M."/>
            <person name="Galperin M.Y."/>
            <person name="Jogler C."/>
        </authorList>
    </citation>
    <scope>NUCLEOTIDE SEQUENCE [LARGE SCALE GENOMIC DNA]</scope>
    <source>
        <strain evidence="3 4">Mal48</strain>
    </source>
</reference>
<dbReference type="OrthoDB" id="257098at2"/>
<dbReference type="EMBL" id="CP036267">
    <property type="protein sequence ID" value="QDT33869.1"/>
    <property type="molecule type" value="Genomic_DNA"/>
</dbReference>
<protein>
    <submittedName>
        <fullName evidence="3">Streptothricin hydrolase</fullName>
        <ecNumber evidence="3">3.5.2.19</ecNumber>
    </submittedName>
</protein>
<name>A0A517QQJ9_9PLAN</name>